<comment type="caution">
    <text evidence="5">The sequence shown here is derived from an EMBL/GenBank/DDBJ whole genome shotgun (WGS) entry which is preliminary data.</text>
</comment>
<organism evidence="5 6">
    <name type="scientific">Aspergillus tanneri</name>
    <dbReference type="NCBI Taxonomy" id="1220188"/>
    <lineage>
        <taxon>Eukaryota</taxon>
        <taxon>Fungi</taxon>
        <taxon>Dikarya</taxon>
        <taxon>Ascomycota</taxon>
        <taxon>Pezizomycotina</taxon>
        <taxon>Eurotiomycetes</taxon>
        <taxon>Eurotiomycetidae</taxon>
        <taxon>Eurotiales</taxon>
        <taxon>Aspergillaceae</taxon>
        <taxon>Aspergillus</taxon>
        <taxon>Aspergillus subgen. Circumdati</taxon>
    </lineage>
</organism>
<sequence length="415" mass="45470">MDKSPREGIVGDDDWSHLSDRASRRRIQNRLSQRRRRRCKSPVKPLCISALMQARVVQKEKATQQQVESEPPTMAGAENAVQDSSTSLQLEADMGCAENVAAHSTSALDDQPRTPATLMDQLDPETLWPDDFLLSHQASIDDVTELMGLKYYDAFNAHKGRLPPVGETRMSRSSETEGCEKSQTHQVTCLPEAQEPNARHEVDGLCLPVTSEAAAQRPLSLRHYPLDLCNCCGRAHSEQITAQSISNKVDDKHYAKVSVEHRKSAAVRGTSNPLDTGELCTASGSTSLHLAVRSDHVSIVRLLLGSGLDPDSKDTDGRSPLHLATTSGNQVLVHMLLEHEAGPDLCDQWGRTPLHYAAMSGDTRTVRVLLQYGADANIRDSTGHNGLHLAVLGGHEEVVRLLLQRGVDMRSRVAL</sequence>
<dbReference type="Pfam" id="PF12796">
    <property type="entry name" value="Ank_2"/>
    <property type="match status" value="1"/>
</dbReference>
<reference evidence="5 6" key="1">
    <citation type="submission" date="2019-08" db="EMBL/GenBank/DDBJ databases">
        <title>The genome sequence of a newly discovered highly antifungal drug resistant Aspergillus species, Aspergillus tanneri NIH 1004.</title>
        <authorList>
            <person name="Mounaud S."/>
            <person name="Singh I."/>
            <person name="Joardar V."/>
            <person name="Pakala S."/>
            <person name="Pakala S."/>
            <person name="Venepally P."/>
            <person name="Chung J.K."/>
            <person name="Losada L."/>
            <person name="Nierman W.C."/>
        </authorList>
    </citation>
    <scope>NUCLEOTIDE SEQUENCE [LARGE SCALE GENOMIC DNA]</scope>
    <source>
        <strain evidence="5 6">NIH1004</strain>
    </source>
</reference>
<dbReference type="PROSITE" id="PS50088">
    <property type="entry name" value="ANK_REPEAT"/>
    <property type="match status" value="4"/>
</dbReference>
<dbReference type="Pfam" id="PF13637">
    <property type="entry name" value="Ank_4"/>
    <property type="match status" value="1"/>
</dbReference>
<dbReference type="PRINTS" id="PR01415">
    <property type="entry name" value="ANKYRIN"/>
</dbReference>
<dbReference type="SUPFAM" id="SSF48403">
    <property type="entry name" value="Ankyrin repeat"/>
    <property type="match status" value="1"/>
</dbReference>
<evidence type="ECO:0000256" key="2">
    <source>
        <dbReference type="ARBA" id="ARBA00023043"/>
    </source>
</evidence>
<feature type="repeat" description="ANK" evidence="3">
    <location>
        <begin position="382"/>
        <end position="414"/>
    </location>
</feature>
<gene>
    <name evidence="5" type="ORF">ATNIH1004_001268</name>
</gene>
<evidence type="ECO:0000313" key="5">
    <source>
        <dbReference type="EMBL" id="KAA8652364.1"/>
    </source>
</evidence>
<dbReference type="Proteomes" id="UP000324241">
    <property type="component" value="Unassembled WGS sequence"/>
</dbReference>
<evidence type="ECO:0000256" key="1">
    <source>
        <dbReference type="ARBA" id="ARBA00022737"/>
    </source>
</evidence>
<proteinExistence type="predicted"/>
<dbReference type="Gene3D" id="1.25.40.20">
    <property type="entry name" value="Ankyrin repeat-containing domain"/>
    <property type="match status" value="2"/>
</dbReference>
<dbReference type="OrthoDB" id="20872at2759"/>
<evidence type="ECO:0000256" key="3">
    <source>
        <dbReference type="PROSITE-ProRule" id="PRU00023"/>
    </source>
</evidence>
<feature type="region of interest" description="Disordered" evidence="4">
    <location>
        <begin position="61"/>
        <end position="83"/>
    </location>
</feature>
<name>A0A5M9N450_9EURO</name>
<keyword evidence="1" id="KW-0677">Repeat</keyword>
<dbReference type="GeneID" id="54323970"/>
<dbReference type="PROSITE" id="PS50297">
    <property type="entry name" value="ANK_REP_REGION"/>
    <property type="match status" value="4"/>
</dbReference>
<keyword evidence="2 3" id="KW-0040">ANK repeat</keyword>
<dbReference type="SMART" id="SM00248">
    <property type="entry name" value="ANK"/>
    <property type="match status" value="4"/>
</dbReference>
<dbReference type="InterPro" id="IPR002110">
    <property type="entry name" value="Ankyrin_rpt"/>
</dbReference>
<feature type="repeat" description="ANK" evidence="3">
    <location>
        <begin position="283"/>
        <end position="315"/>
    </location>
</feature>
<accession>A0A5M9N450</accession>
<evidence type="ECO:0000256" key="4">
    <source>
        <dbReference type="SAM" id="MobiDB-lite"/>
    </source>
</evidence>
<protein>
    <submittedName>
        <fullName evidence="5">Uncharacterized protein</fullName>
    </submittedName>
</protein>
<dbReference type="RefSeq" id="XP_033431725.1">
    <property type="nucleotide sequence ID" value="XM_033565968.1"/>
</dbReference>
<dbReference type="VEuPathDB" id="FungiDB:EYZ11_006469"/>
<feature type="repeat" description="ANK" evidence="3">
    <location>
        <begin position="349"/>
        <end position="381"/>
    </location>
</feature>
<evidence type="ECO:0000313" key="6">
    <source>
        <dbReference type="Proteomes" id="UP000324241"/>
    </source>
</evidence>
<dbReference type="PANTHER" id="PTHR24171">
    <property type="entry name" value="ANKYRIN REPEAT DOMAIN-CONTAINING PROTEIN 39-RELATED"/>
    <property type="match status" value="1"/>
</dbReference>
<dbReference type="InterPro" id="IPR036770">
    <property type="entry name" value="Ankyrin_rpt-contain_sf"/>
</dbReference>
<feature type="repeat" description="ANK" evidence="3">
    <location>
        <begin position="316"/>
        <end position="348"/>
    </location>
</feature>
<dbReference type="AlphaFoldDB" id="A0A5M9N450"/>
<dbReference type="EMBL" id="QUQM01000002">
    <property type="protein sequence ID" value="KAA8652364.1"/>
    <property type="molecule type" value="Genomic_DNA"/>
</dbReference>